<dbReference type="PATRIC" id="fig|695563.3.peg.746"/>
<evidence type="ECO:0000313" key="4">
    <source>
        <dbReference type="EMBL" id="KRN90220.1"/>
    </source>
</evidence>
<organism evidence="4 5">
    <name type="scientific">Lactobacillus amylovorus subsp. animalium DSM 16698</name>
    <dbReference type="NCBI Taxonomy" id="695563"/>
    <lineage>
        <taxon>Bacteria</taxon>
        <taxon>Bacillati</taxon>
        <taxon>Bacillota</taxon>
        <taxon>Bacilli</taxon>
        <taxon>Lactobacillales</taxon>
        <taxon>Lactobacillaceae</taxon>
        <taxon>Lactobacillus</taxon>
        <taxon>Lactobacillus amylovorus subsp. animalium</taxon>
    </lineage>
</organism>
<dbReference type="InterPro" id="IPR025266">
    <property type="entry name" value="TerB_N"/>
</dbReference>
<feature type="compositionally biased region" description="Basic and acidic residues" evidence="1">
    <location>
        <begin position="520"/>
        <end position="531"/>
    </location>
</feature>
<dbReference type="Proteomes" id="UP000051529">
    <property type="component" value="Unassembled WGS sequence"/>
</dbReference>
<reference evidence="4 5" key="1">
    <citation type="journal article" date="2015" name="Genome Announc.">
        <title>Expanding the biotechnology potential of lactobacilli through comparative genomics of 213 strains and associated genera.</title>
        <authorList>
            <person name="Sun Z."/>
            <person name="Harris H.M."/>
            <person name="McCann A."/>
            <person name="Guo C."/>
            <person name="Argimon S."/>
            <person name="Zhang W."/>
            <person name="Yang X."/>
            <person name="Jeffery I.B."/>
            <person name="Cooney J.C."/>
            <person name="Kagawa T.F."/>
            <person name="Liu W."/>
            <person name="Song Y."/>
            <person name="Salvetti E."/>
            <person name="Wrobel A."/>
            <person name="Rasinkangas P."/>
            <person name="Parkhill J."/>
            <person name="Rea M.C."/>
            <person name="O'Sullivan O."/>
            <person name="Ritari J."/>
            <person name="Douillard F.P."/>
            <person name="Paul Ross R."/>
            <person name="Yang R."/>
            <person name="Briner A.E."/>
            <person name="Felis G.E."/>
            <person name="de Vos W.M."/>
            <person name="Barrangou R."/>
            <person name="Klaenhammer T.R."/>
            <person name="Caufield P.W."/>
            <person name="Cui Y."/>
            <person name="Zhang H."/>
            <person name="O'Toole P.W."/>
        </authorList>
    </citation>
    <scope>NUCLEOTIDE SEQUENCE [LARGE SCALE GENOMIC DNA]</scope>
    <source>
        <strain evidence="4 5">DSM 16698</strain>
    </source>
</reference>
<dbReference type="InterPro" id="IPR028932">
    <property type="entry name" value="TerB-C"/>
</dbReference>
<accession>A0A0R2KT68</accession>
<dbReference type="Pfam" id="PF13208">
    <property type="entry name" value="TerB_N"/>
    <property type="match status" value="1"/>
</dbReference>
<name>A0A0R2KT68_LACAM</name>
<sequence>MYARKEGKMDSNQLFKYVYAKYGLKFEPIIPGSAETYVLMSPVDSGYFAMLSRIKINGEIRAVLDLKCGDFAGTIRDLPGFTDPVRIKDAAWIGAVLGNNDSSVKKALDYAFKLAMNGKQVNVAQDQYFYIPPDDVEEKYKAQPIKPRKNLQKQADPNIPDKIRQMLKLYDYSLLPQKGRAKNFYVQARFMADYEDNYAEYFAFKRFYPTYHDMNIGQLRSYFTWRSKLRKGDYQKTSTSYAFVYLYELLNNVGVNPQEGYDKLLDFKHNYVEKYDLAMEPYLNDWLKDYVLYYQLGQDEIDNCFAQEIKEDHDYLILRHPEDYSTEKLAAVFANRSSYWNTSKVIKQNQAKFTKLLKCVWQELLDAKKFGIAYYSAFVAKPQVKQQDVFLGSVFYNREKKIPTQTVDAARKYVFMNGTWQIHVDEPVKKQKTNLNTFLHELDCIAREKLKLGRPIKPRFIDQAVLKAIDAGIAVYQEQQEKAKIDQIKIDFSDLDKIRANASVTRDSLLTDEEKELEQEEQKQVEQKKEIEKPAEVKTDNEYGLDKNEMFLLISLLKNQPWQDYVKKNHLMVSILADSINEKLFDEIGDNVIEFDEDNQPQIIEDYKEDLEDMFLKG</sequence>
<feature type="domain" description="TerB-C" evidence="3">
    <location>
        <begin position="474"/>
        <end position="612"/>
    </location>
</feature>
<evidence type="ECO:0008006" key="6">
    <source>
        <dbReference type="Google" id="ProtNLM"/>
    </source>
</evidence>
<evidence type="ECO:0000313" key="5">
    <source>
        <dbReference type="Proteomes" id="UP000051529"/>
    </source>
</evidence>
<evidence type="ECO:0000259" key="3">
    <source>
        <dbReference type="Pfam" id="PF15615"/>
    </source>
</evidence>
<dbReference type="AlphaFoldDB" id="A0A0R2KT68"/>
<evidence type="ECO:0000259" key="2">
    <source>
        <dbReference type="Pfam" id="PF13208"/>
    </source>
</evidence>
<dbReference type="Pfam" id="PF15615">
    <property type="entry name" value="TerB_C"/>
    <property type="match status" value="1"/>
</dbReference>
<feature type="compositionally biased region" description="Acidic residues" evidence="1">
    <location>
        <begin position="510"/>
        <end position="519"/>
    </location>
</feature>
<feature type="domain" description="TerB N-terminal" evidence="2">
    <location>
        <begin position="152"/>
        <end position="367"/>
    </location>
</feature>
<protein>
    <recommendedName>
        <fullName evidence="6">TerB-C domain-containing protein</fullName>
    </recommendedName>
</protein>
<evidence type="ECO:0000256" key="1">
    <source>
        <dbReference type="SAM" id="MobiDB-lite"/>
    </source>
</evidence>
<proteinExistence type="predicted"/>
<gene>
    <name evidence="4" type="ORF">IV44_GL000694</name>
</gene>
<dbReference type="EMBL" id="JQBQ01000023">
    <property type="protein sequence ID" value="KRN90220.1"/>
    <property type="molecule type" value="Genomic_DNA"/>
</dbReference>
<feature type="region of interest" description="Disordered" evidence="1">
    <location>
        <begin position="510"/>
        <end position="531"/>
    </location>
</feature>
<comment type="caution">
    <text evidence="4">The sequence shown here is derived from an EMBL/GenBank/DDBJ whole genome shotgun (WGS) entry which is preliminary data.</text>
</comment>